<proteinExistence type="predicted"/>
<dbReference type="PANTHER" id="PTHR47969:SF6">
    <property type="entry name" value="KINESIN-LIKE PROTEIN KIN-4C"/>
    <property type="match status" value="1"/>
</dbReference>
<dbReference type="GO" id="GO:0005875">
    <property type="term" value="C:microtubule associated complex"/>
    <property type="evidence" value="ECO:0007669"/>
    <property type="project" value="TreeGrafter"/>
</dbReference>
<comment type="caution">
    <text evidence="1">The sequence shown here is derived from an EMBL/GenBank/DDBJ whole genome shotgun (WGS) entry which is preliminary data.</text>
</comment>
<dbReference type="Proteomes" id="UP000289340">
    <property type="component" value="Chromosome 16"/>
</dbReference>
<evidence type="ECO:0000313" key="1">
    <source>
        <dbReference type="EMBL" id="RZB59869.1"/>
    </source>
</evidence>
<dbReference type="EMBL" id="QZWG01000016">
    <property type="protein sequence ID" value="RZB59869.1"/>
    <property type="molecule type" value="Genomic_DNA"/>
</dbReference>
<name>A0A445GF51_GLYSO</name>
<gene>
    <name evidence="1" type="ORF">D0Y65_042879</name>
</gene>
<protein>
    <submittedName>
        <fullName evidence="1">Kinesin-like protein KIN-4C</fullName>
    </submittedName>
</protein>
<accession>A0A445GF51</accession>
<dbReference type="GO" id="GO:0003777">
    <property type="term" value="F:microtubule motor activity"/>
    <property type="evidence" value="ECO:0007669"/>
    <property type="project" value="InterPro"/>
</dbReference>
<dbReference type="GO" id="GO:0051231">
    <property type="term" value="P:spindle elongation"/>
    <property type="evidence" value="ECO:0007669"/>
    <property type="project" value="TreeGrafter"/>
</dbReference>
<dbReference type="PANTHER" id="PTHR47969">
    <property type="entry name" value="CHROMOSOME-ASSOCIATED KINESIN KIF4A-RELATED"/>
    <property type="match status" value="1"/>
</dbReference>
<evidence type="ECO:0000313" key="2">
    <source>
        <dbReference type="Proteomes" id="UP000289340"/>
    </source>
</evidence>
<dbReference type="GO" id="GO:0007052">
    <property type="term" value="P:mitotic spindle organization"/>
    <property type="evidence" value="ECO:0007669"/>
    <property type="project" value="TreeGrafter"/>
</dbReference>
<sequence length="85" mass="9590">MSLGARNSRIFALEKIIATSSTTLLSMASHLPKAEEPERVFSGKGRWNQVHSVLEAKNLMNHLFNLASSSRCLLRDKELFIVFML</sequence>
<keyword evidence="2" id="KW-1185">Reference proteome</keyword>
<organism evidence="1 2">
    <name type="scientific">Glycine soja</name>
    <name type="common">Wild soybean</name>
    <dbReference type="NCBI Taxonomy" id="3848"/>
    <lineage>
        <taxon>Eukaryota</taxon>
        <taxon>Viridiplantae</taxon>
        <taxon>Streptophyta</taxon>
        <taxon>Embryophyta</taxon>
        <taxon>Tracheophyta</taxon>
        <taxon>Spermatophyta</taxon>
        <taxon>Magnoliopsida</taxon>
        <taxon>eudicotyledons</taxon>
        <taxon>Gunneridae</taxon>
        <taxon>Pentapetalae</taxon>
        <taxon>rosids</taxon>
        <taxon>fabids</taxon>
        <taxon>Fabales</taxon>
        <taxon>Fabaceae</taxon>
        <taxon>Papilionoideae</taxon>
        <taxon>50 kb inversion clade</taxon>
        <taxon>NPAAA clade</taxon>
        <taxon>indigoferoid/millettioid clade</taxon>
        <taxon>Phaseoleae</taxon>
        <taxon>Glycine</taxon>
        <taxon>Glycine subgen. Soja</taxon>
    </lineage>
</organism>
<reference evidence="1 2" key="1">
    <citation type="submission" date="2018-09" db="EMBL/GenBank/DDBJ databases">
        <title>A high-quality reference genome of wild soybean provides a powerful tool to mine soybean genomes.</title>
        <authorList>
            <person name="Xie M."/>
            <person name="Chung C.Y.L."/>
            <person name="Li M.-W."/>
            <person name="Wong F.-L."/>
            <person name="Chan T.-F."/>
            <person name="Lam H.-M."/>
        </authorList>
    </citation>
    <scope>NUCLEOTIDE SEQUENCE [LARGE SCALE GENOMIC DNA]</scope>
    <source>
        <strain evidence="2">cv. W05</strain>
        <tissue evidence="1">Hypocotyl of etiolated seedlings</tissue>
    </source>
</reference>
<dbReference type="InterPro" id="IPR027640">
    <property type="entry name" value="Kinesin-like_fam"/>
</dbReference>
<dbReference type="AlphaFoldDB" id="A0A445GF51"/>
<dbReference type="GO" id="GO:0007018">
    <property type="term" value="P:microtubule-based movement"/>
    <property type="evidence" value="ECO:0007669"/>
    <property type="project" value="InterPro"/>
</dbReference>